<dbReference type="InterPro" id="IPR032696">
    <property type="entry name" value="SQ_cyclase_C"/>
</dbReference>
<dbReference type="EMBL" id="CAJVPK010000469">
    <property type="protein sequence ID" value="CAG8514343.1"/>
    <property type="molecule type" value="Genomic_DNA"/>
</dbReference>
<dbReference type="PROSITE" id="PS01074">
    <property type="entry name" value="TERPENE_SYNTHASES"/>
    <property type="match status" value="1"/>
</dbReference>
<dbReference type="PANTHER" id="PTHR11764:SF20">
    <property type="entry name" value="LANOSTEROL SYNTHASE"/>
    <property type="match status" value="1"/>
</dbReference>
<reference evidence="9" key="1">
    <citation type="submission" date="2021-06" db="EMBL/GenBank/DDBJ databases">
        <authorList>
            <person name="Kallberg Y."/>
            <person name="Tangrot J."/>
            <person name="Rosling A."/>
        </authorList>
    </citation>
    <scope>NUCLEOTIDE SEQUENCE</scope>
    <source>
        <strain evidence="9">AZ414A</strain>
    </source>
</reference>
<proteinExistence type="inferred from homology"/>
<dbReference type="AlphaFoldDB" id="A0A9N9A129"/>
<dbReference type="GO" id="GO:0000250">
    <property type="term" value="F:lanosterol synthase activity"/>
    <property type="evidence" value="ECO:0007669"/>
    <property type="project" value="UniProtKB-EC"/>
</dbReference>
<dbReference type="PANTHER" id="PTHR11764">
    <property type="entry name" value="TERPENE CYCLASE/MUTASE FAMILY MEMBER"/>
    <property type="match status" value="1"/>
</dbReference>
<keyword evidence="4" id="KW-0752">Steroid biosynthesis</keyword>
<dbReference type="Proteomes" id="UP000789706">
    <property type="component" value="Unassembled WGS sequence"/>
</dbReference>
<evidence type="ECO:0000313" key="9">
    <source>
        <dbReference type="EMBL" id="CAG8514343.1"/>
    </source>
</evidence>
<keyword evidence="5" id="KW-0443">Lipid metabolism</keyword>
<name>A0A9N9A129_9GLOM</name>
<dbReference type="GO" id="GO:0006696">
    <property type="term" value="P:ergosterol biosynthetic process"/>
    <property type="evidence" value="ECO:0007669"/>
    <property type="project" value="TreeGrafter"/>
</dbReference>
<evidence type="ECO:0000256" key="4">
    <source>
        <dbReference type="ARBA" id="ARBA00022955"/>
    </source>
</evidence>
<dbReference type="NCBIfam" id="TIGR01787">
    <property type="entry name" value="squalene_cyclas"/>
    <property type="match status" value="1"/>
</dbReference>
<dbReference type="InterPro" id="IPR002365">
    <property type="entry name" value="Terpene_synthase_CS"/>
</dbReference>
<evidence type="ECO:0000256" key="2">
    <source>
        <dbReference type="ARBA" id="ARBA00022516"/>
    </source>
</evidence>
<dbReference type="Gene3D" id="1.50.10.20">
    <property type="match status" value="1"/>
</dbReference>
<accession>A0A9N9A129</accession>
<dbReference type="GO" id="GO:0005811">
    <property type="term" value="C:lipid droplet"/>
    <property type="evidence" value="ECO:0007669"/>
    <property type="project" value="InterPro"/>
</dbReference>
<dbReference type="SUPFAM" id="SSF48239">
    <property type="entry name" value="Terpenoid cyclases/Protein prenyltransferases"/>
    <property type="match status" value="1"/>
</dbReference>
<dbReference type="InterPro" id="IPR018333">
    <property type="entry name" value="Squalene_cyclase"/>
</dbReference>
<evidence type="ECO:0000256" key="6">
    <source>
        <dbReference type="ARBA" id="ARBA00023235"/>
    </source>
</evidence>
<dbReference type="OrthoDB" id="21502at2759"/>
<keyword evidence="2" id="KW-0444">Lipid biosynthesis</keyword>
<gene>
    <name evidence="9" type="ORF">DEBURN_LOCUS5340</name>
</gene>
<comment type="caution">
    <text evidence="9">The sequence shown here is derived from an EMBL/GenBank/DDBJ whole genome shotgun (WGS) entry which is preliminary data.</text>
</comment>
<dbReference type="GO" id="GO:0016104">
    <property type="term" value="P:triterpenoid biosynthetic process"/>
    <property type="evidence" value="ECO:0007669"/>
    <property type="project" value="InterPro"/>
</dbReference>
<keyword evidence="3" id="KW-0677">Repeat</keyword>
<evidence type="ECO:0000256" key="5">
    <source>
        <dbReference type="ARBA" id="ARBA00023098"/>
    </source>
</evidence>
<evidence type="ECO:0000256" key="3">
    <source>
        <dbReference type="ARBA" id="ARBA00022737"/>
    </source>
</evidence>
<evidence type="ECO:0000313" key="10">
    <source>
        <dbReference type="Proteomes" id="UP000789706"/>
    </source>
</evidence>
<dbReference type="InterPro" id="IPR008930">
    <property type="entry name" value="Terpenoid_cyclase/PrenylTrfase"/>
</dbReference>
<dbReference type="EC" id="5.4.99.7" evidence="7"/>
<protein>
    <recommendedName>
        <fullName evidence="7">lanosterol synthase</fullName>
        <ecNumber evidence="7">5.4.99.7</ecNumber>
    </recommendedName>
</protein>
<evidence type="ECO:0000256" key="1">
    <source>
        <dbReference type="ARBA" id="ARBA00009755"/>
    </source>
</evidence>
<keyword evidence="10" id="KW-1185">Reference proteome</keyword>
<dbReference type="Pfam" id="PF13243">
    <property type="entry name" value="SQHop_cyclase_C"/>
    <property type="match status" value="1"/>
</dbReference>
<evidence type="ECO:0000259" key="8">
    <source>
        <dbReference type="Pfam" id="PF13243"/>
    </source>
</evidence>
<keyword evidence="6" id="KW-0413">Isomerase</keyword>
<dbReference type="FunFam" id="1.50.10.20:FF:000003">
    <property type="entry name" value="Terpene cyclase/mutase family member"/>
    <property type="match status" value="1"/>
</dbReference>
<evidence type="ECO:0000256" key="7">
    <source>
        <dbReference type="ARBA" id="ARBA00029485"/>
    </source>
</evidence>
<sequence>MLCTYYEEGPDSNAFKLAKERIIDYLWMTSEGMLSSGTNGTQLWDTALMSLALVDTGLAEDPTFHESSIQALKFIDYSQFRKDPEDYSRCYREPTKGAWGFSTRDQGYFVTDCTSIGLRSTLNFQNKLSYTPKLISEERMRQAIDLLLAVQNSNGGFASYEKIRGPSFLEWINPAEIFGNIMIEYNYPECTSSVITALSLFSKYYPDYRAEEIKETCENAIKYIHNSQRNDGSWYGSWAICFTYAAMFTMECLEAFGETYENSESVRKGCKFLISKQRKDGGWGESFKSCELSEYIQHKESQVVNTSWAILALLYAKYPNEKDIRRGIQSNI</sequence>
<organism evidence="9 10">
    <name type="scientific">Diversispora eburnea</name>
    <dbReference type="NCBI Taxonomy" id="1213867"/>
    <lineage>
        <taxon>Eukaryota</taxon>
        <taxon>Fungi</taxon>
        <taxon>Fungi incertae sedis</taxon>
        <taxon>Mucoromycota</taxon>
        <taxon>Glomeromycotina</taxon>
        <taxon>Glomeromycetes</taxon>
        <taxon>Diversisporales</taxon>
        <taxon>Diversisporaceae</taxon>
        <taxon>Diversispora</taxon>
    </lineage>
</organism>
<comment type="similarity">
    <text evidence="1">Belongs to the terpene cyclase/mutase family.</text>
</comment>
<feature type="domain" description="Squalene cyclase C-terminal" evidence="8">
    <location>
        <begin position="43"/>
        <end position="329"/>
    </location>
</feature>